<keyword evidence="3" id="KW-1185">Reference proteome</keyword>
<organism evidence="2 3">
    <name type="scientific">Halteria grandinella</name>
    <dbReference type="NCBI Taxonomy" id="5974"/>
    <lineage>
        <taxon>Eukaryota</taxon>
        <taxon>Sar</taxon>
        <taxon>Alveolata</taxon>
        <taxon>Ciliophora</taxon>
        <taxon>Intramacronucleata</taxon>
        <taxon>Spirotrichea</taxon>
        <taxon>Stichotrichia</taxon>
        <taxon>Sporadotrichida</taxon>
        <taxon>Halteriidae</taxon>
        <taxon>Halteria</taxon>
    </lineage>
</organism>
<evidence type="ECO:0000313" key="2">
    <source>
        <dbReference type="EMBL" id="TNV80842.1"/>
    </source>
</evidence>
<feature type="transmembrane region" description="Helical" evidence="1">
    <location>
        <begin position="121"/>
        <end position="142"/>
    </location>
</feature>
<evidence type="ECO:0000313" key="3">
    <source>
        <dbReference type="Proteomes" id="UP000785679"/>
    </source>
</evidence>
<keyword evidence="1" id="KW-1133">Transmembrane helix</keyword>
<gene>
    <name evidence="2" type="ORF">FGO68_gene11034</name>
</gene>
<accession>A0A8J8NRZ1</accession>
<evidence type="ECO:0000256" key="1">
    <source>
        <dbReference type="SAM" id="Phobius"/>
    </source>
</evidence>
<feature type="transmembrane region" description="Helical" evidence="1">
    <location>
        <begin position="148"/>
        <end position="168"/>
    </location>
</feature>
<feature type="transmembrane region" description="Helical" evidence="1">
    <location>
        <begin position="45"/>
        <end position="68"/>
    </location>
</feature>
<name>A0A8J8NRZ1_HALGN</name>
<feature type="transmembrane region" description="Helical" evidence="1">
    <location>
        <begin position="74"/>
        <end position="93"/>
    </location>
</feature>
<proteinExistence type="predicted"/>
<comment type="caution">
    <text evidence="2">The sequence shown here is derived from an EMBL/GenBank/DDBJ whole genome shotgun (WGS) entry which is preliminary data.</text>
</comment>
<sequence length="319" mass="35520">MGSIRAFQFGINEKCAGYLLIGQVVSSGIANIIQKKESPKESRIYMSLSFMINFIGCIWIGPSWILQIPQYESLFLAGILLLGLGQIPILAYSQIEIVKAVHMQTGINLEEVPLSTYARSYISISQTIGFIIGPLIGISGGLPLICDSLALVSLLFGFLYFMLSVLYFSDSEGFGVNSSYYCTLSQNDQLRPDEEKALKELPLGQEIENTSERAKECVLVRRSSWDGVKASTPLPVEVSQSRNDSTSSAGEDELHFEENNKKLVFISALKADKNSSTVVIRNRIQSMDANVPRQDKVESKLFKQYSRSKVEDLFNKVRE</sequence>
<dbReference type="Proteomes" id="UP000785679">
    <property type="component" value="Unassembled WGS sequence"/>
</dbReference>
<keyword evidence="1" id="KW-0472">Membrane</keyword>
<dbReference type="EMBL" id="RRYP01006945">
    <property type="protein sequence ID" value="TNV80842.1"/>
    <property type="molecule type" value="Genomic_DNA"/>
</dbReference>
<reference evidence="2" key="1">
    <citation type="submission" date="2019-06" db="EMBL/GenBank/DDBJ databases">
        <authorList>
            <person name="Zheng W."/>
        </authorList>
    </citation>
    <scope>NUCLEOTIDE SEQUENCE</scope>
    <source>
        <strain evidence="2">QDHG01</strain>
    </source>
</reference>
<keyword evidence="1" id="KW-0812">Transmembrane</keyword>
<dbReference type="AlphaFoldDB" id="A0A8J8NRZ1"/>
<protein>
    <submittedName>
        <fullName evidence="2">Uncharacterized protein</fullName>
    </submittedName>
</protein>